<name>A0AAE0J832_9PEZI</name>
<reference evidence="1" key="1">
    <citation type="journal article" date="2023" name="Mol. Phylogenet. Evol.">
        <title>Genome-scale phylogeny and comparative genomics of the fungal order Sordariales.</title>
        <authorList>
            <person name="Hensen N."/>
            <person name="Bonometti L."/>
            <person name="Westerberg I."/>
            <person name="Brannstrom I.O."/>
            <person name="Guillou S."/>
            <person name="Cros-Aarteil S."/>
            <person name="Calhoun S."/>
            <person name="Haridas S."/>
            <person name="Kuo A."/>
            <person name="Mondo S."/>
            <person name="Pangilinan J."/>
            <person name="Riley R."/>
            <person name="LaButti K."/>
            <person name="Andreopoulos B."/>
            <person name="Lipzen A."/>
            <person name="Chen C."/>
            <person name="Yan M."/>
            <person name="Daum C."/>
            <person name="Ng V."/>
            <person name="Clum A."/>
            <person name="Steindorff A."/>
            <person name="Ohm R.A."/>
            <person name="Martin F."/>
            <person name="Silar P."/>
            <person name="Natvig D.O."/>
            <person name="Lalanne C."/>
            <person name="Gautier V."/>
            <person name="Ament-Velasquez S.L."/>
            <person name="Kruys A."/>
            <person name="Hutchinson M.I."/>
            <person name="Powell A.J."/>
            <person name="Barry K."/>
            <person name="Miller A.N."/>
            <person name="Grigoriev I.V."/>
            <person name="Debuchy R."/>
            <person name="Gladieux P."/>
            <person name="Hiltunen Thoren M."/>
            <person name="Johannesson H."/>
        </authorList>
    </citation>
    <scope>NUCLEOTIDE SEQUENCE</scope>
    <source>
        <strain evidence="1">CBS 560.94</strain>
    </source>
</reference>
<evidence type="ECO:0000313" key="1">
    <source>
        <dbReference type="EMBL" id="KAK3338789.1"/>
    </source>
</evidence>
<keyword evidence="2" id="KW-1185">Reference proteome</keyword>
<accession>A0AAE0J832</accession>
<evidence type="ECO:0000313" key="2">
    <source>
        <dbReference type="Proteomes" id="UP001278500"/>
    </source>
</evidence>
<comment type="caution">
    <text evidence="1">The sequence shown here is derived from an EMBL/GenBank/DDBJ whole genome shotgun (WGS) entry which is preliminary data.</text>
</comment>
<dbReference type="Proteomes" id="UP001278500">
    <property type="component" value="Unassembled WGS sequence"/>
</dbReference>
<feature type="non-terminal residue" evidence="1">
    <location>
        <position position="1"/>
    </location>
</feature>
<reference evidence="1" key="2">
    <citation type="submission" date="2023-06" db="EMBL/GenBank/DDBJ databases">
        <authorList>
            <consortium name="Lawrence Berkeley National Laboratory"/>
            <person name="Haridas S."/>
            <person name="Hensen N."/>
            <person name="Bonometti L."/>
            <person name="Westerberg I."/>
            <person name="Brannstrom I.O."/>
            <person name="Guillou S."/>
            <person name="Cros-Aarteil S."/>
            <person name="Calhoun S."/>
            <person name="Kuo A."/>
            <person name="Mondo S."/>
            <person name="Pangilinan J."/>
            <person name="Riley R."/>
            <person name="Labutti K."/>
            <person name="Andreopoulos B."/>
            <person name="Lipzen A."/>
            <person name="Chen C."/>
            <person name="Yanf M."/>
            <person name="Daum C."/>
            <person name="Ng V."/>
            <person name="Clum A."/>
            <person name="Steindorff A."/>
            <person name="Ohm R."/>
            <person name="Martin F."/>
            <person name="Silar P."/>
            <person name="Natvig D."/>
            <person name="Lalanne C."/>
            <person name="Gautier V."/>
            <person name="Ament-Velasquez S.L."/>
            <person name="Kruys A."/>
            <person name="Hutchinson M.I."/>
            <person name="Powell A.J."/>
            <person name="Barry K."/>
            <person name="Miller A.N."/>
            <person name="Grigoriev I.V."/>
            <person name="Debuchy R."/>
            <person name="Gladieux P."/>
            <person name="Thoren M.H."/>
            <person name="Johannesson H."/>
        </authorList>
    </citation>
    <scope>NUCLEOTIDE SEQUENCE</scope>
    <source>
        <strain evidence="1">CBS 560.94</strain>
    </source>
</reference>
<sequence>FITKKANFNSGVKIIKTSVDRLEISIIIQPLFHNYFNDYRRLYFLIKGATLLIL</sequence>
<dbReference type="EMBL" id="JAUEPP010000007">
    <property type="protein sequence ID" value="KAK3338789.1"/>
    <property type="molecule type" value="Genomic_DNA"/>
</dbReference>
<dbReference type="RefSeq" id="XP_062678149.1">
    <property type="nucleotide sequence ID" value="XM_062825079.1"/>
</dbReference>
<gene>
    <name evidence="1" type="ORF">B0H65DRAFT_433612</name>
</gene>
<protein>
    <submittedName>
        <fullName evidence="1">Uncharacterized protein</fullName>
    </submittedName>
</protein>
<dbReference type="AlphaFoldDB" id="A0AAE0J832"/>
<dbReference type="GeneID" id="87862233"/>
<proteinExistence type="predicted"/>
<organism evidence="1 2">
    <name type="scientific">Neurospora tetraspora</name>
    <dbReference type="NCBI Taxonomy" id="94610"/>
    <lineage>
        <taxon>Eukaryota</taxon>
        <taxon>Fungi</taxon>
        <taxon>Dikarya</taxon>
        <taxon>Ascomycota</taxon>
        <taxon>Pezizomycotina</taxon>
        <taxon>Sordariomycetes</taxon>
        <taxon>Sordariomycetidae</taxon>
        <taxon>Sordariales</taxon>
        <taxon>Sordariaceae</taxon>
        <taxon>Neurospora</taxon>
    </lineage>
</organism>